<evidence type="ECO:0000313" key="2">
    <source>
        <dbReference type="Proteomes" id="UP001497382"/>
    </source>
</evidence>
<accession>A0AAV2BAM1</accession>
<evidence type="ECO:0000313" key="1">
    <source>
        <dbReference type="EMBL" id="CAL1293242.1"/>
    </source>
</evidence>
<gene>
    <name evidence="1" type="ORF">LARSCL_LOCUS18090</name>
</gene>
<protein>
    <submittedName>
        <fullName evidence="1">Uncharacterized protein</fullName>
    </submittedName>
</protein>
<proteinExistence type="predicted"/>
<dbReference type="AlphaFoldDB" id="A0AAV2BAM1"/>
<organism evidence="1 2">
    <name type="scientific">Larinioides sclopetarius</name>
    <dbReference type="NCBI Taxonomy" id="280406"/>
    <lineage>
        <taxon>Eukaryota</taxon>
        <taxon>Metazoa</taxon>
        <taxon>Ecdysozoa</taxon>
        <taxon>Arthropoda</taxon>
        <taxon>Chelicerata</taxon>
        <taxon>Arachnida</taxon>
        <taxon>Araneae</taxon>
        <taxon>Araneomorphae</taxon>
        <taxon>Entelegynae</taxon>
        <taxon>Araneoidea</taxon>
        <taxon>Araneidae</taxon>
        <taxon>Larinioides</taxon>
    </lineage>
</organism>
<comment type="caution">
    <text evidence="1">The sequence shown here is derived from an EMBL/GenBank/DDBJ whole genome shotgun (WGS) entry which is preliminary data.</text>
</comment>
<sequence length="116" mass="13731">RALVDAYPILKDKPFENAKPHDSWVLRLRDKFKKYRSRYAELCNAEELEMMKAKYGKKGLKNPLDANNEDALISVKRMKVSLVSDYAEDQFSINSPPEISVRRVFEEKTRLYFDRR</sequence>
<keyword evidence="2" id="KW-1185">Reference proteome</keyword>
<dbReference type="Proteomes" id="UP001497382">
    <property type="component" value="Unassembled WGS sequence"/>
</dbReference>
<reference evidence="1 2" key="1">
    <citation type="submission" date="2024-04" db="EMBL/GenBank/DDBJ databases">
        <authorList>
            <person name="Rising A."/>
            <person name="Reimegard J."/>
            <person name="Sonavane S."/>
            <person name="Akerstrom W."/>
            <person name="Nylinder S."/>
            <person name="Hedman E."/>
            <person name="Kallberg Y."/>
        </authorList>
    </citation>
    <scope>NUCLEOTIDE SEQUENCE [LARGE SCALE GENOMIC DNA]</scope>
</reference>
<feature type="non-terminal residue" evidence="1">
    <location>
        <position position="1"/>
    </location>
</feature>
<name>A0AAV2BAM1_9ARAC</name>
<dbReference type="EMBL" id="CAXIEN010000322">
    <property type="protein sequence ID" value="CAL1293242.1"/>
    <property type="molecule type" value="Genomic_DNA"/>
</dbReference>